<dbReference type="SUPFAM" id="SSF55874">
    <property type="entry name" value="ATPase domain of HSP90 chaperone/DNA topoisomerase II/histidine kinase"/>
    <property type="match status" value="1"/>
</dbReference>
<name>A0AAV4KC98_9ACTN</name>
<dbReference type="Gene3D" id="3.30.565.10">
    <property type="entry name" value="Histidine kinase-like ATPase, C-terminal domain"/>
    <property type="match status" value="1"/>
</dbReference>
<feature type="domain" description="Histidine kinase/HSP90-like ATPase" evidence="2">
    <location>
        <begin position="35"/>
        <end position="137"/>
    </location>
</feature>
<organism evidence="3 4">
    <name type="scientific">Streptomyces cinereoruber</name>
    <dbReference type="NCBI Taxonomy" id="67260"/>
    <lineage>
        <taxon>Bacteria</taxon>
        <taxon>Bacillati</taxon>
        <taxon>Actinomycetota</taxon>
        <taxon>Actinomycetes</taxon>
        <taxon>Kitasatosporales</taxon>
        <taxon>Streptomycetaceae</taxon>
        <taxon>Streptomyces</taxon>
    </lineage>
</organism>
<reference evidence="3 4" key="1">
    <citation type="journal article" date="2014" name="Int. J. Syst. Evol. Microbiol.">
        <title>Complete genome sequence of Corynebacterium casei LMG S-19264T (=DSM 44701T), isolated from a smear-ripened cheese.</title>
        <authorList>
            <consortium name="US DOE Joint Genome Institute (JGI-PGF)"/>
            <person name="Walter F."/>
            <person name="Albersmeier A."/>
            <person name="Kalinowski J."/>
            <person name="Ruckert C."/>
        </authorList>
    </citation>
    <scope>NUCLEOTIDE SEQUENCE [LARGE SCALE GENOMIC DNA]</scope>
    <source>
        <strain evidence="3 4">JCM 4205</strain>
    </source>
</reference>
<keyword evidence="1" id="KW-0418">Kinase</keyword>
<evidence type="ECO:0000313" key="4">
    <source>
        <dbReference type="Proteomes" id="UP000642014"/>
    </source>
</evidence>
<gene>
    <name evidence="3" type="ORF">GCM10010497_12990</name>
</gene>
<dbReference type="PANTHER" id="PTHR35526:SF3">
    <property type="entry name" value="ANTI-SIGMA-F FACTOR RSBW"/>
    <property type="match status" value="1"/>
</dbReference>
<accession>A0AAV4KC98</accession>
<dbReference type="InterPro" id="IPR050267">
    <property type="entry name" value="Anti-sigma-factor_SerPK"/>
</dbReference>
<dbReference type="PANTHER" id="PTHR35526">
    <property type="entry name" value="ANTI-SIGMA-F FACTOR RSBW-RELATED"/>
    <property type="match status" value="1"/>
</dbReference>
<proteinExistence type="predicted"/>
<keyword evidence="1" id="KW-0808">Transferase</keyword>
<dbReference type="GO" id="GO:0004674">
    <property type="term" value="F:protein serine/threonine kinase activity"/>
    <property type="evidence" value="ECO:0007669"/>
    <property type="project" value="UniProtKB-KW"/>
</dbReference>
<dbReference type="Pfam" id="PF13581">
    <property type="entry name" value="HATPase_c_2"/>
    <property type="match status" value="1"/>
</dbReference>
<keyword evidence="1" id="KW-0723">Serine/threonine-protein kinase</keyword>
<evidence type="ECO:0000259" key="2">
    <source>
        <dbReference type="Pfam" id="PF13581"/>
    </source>
</evidence>
<evidence type="ECO:0000256" key="1">
    <source>
        <dbReference type="ARBA" id="ARBA00022527"/>
    </source>
</evidence>
<comment type="caution">
    <text evidence="3">The sequence shown here is derived from an EMBL/GenBank/DDBJ whole genome shotgun (WGS) entry which is preliminary data.</text>
</comment>
<dbReference type="EMBL" id="BMSJ01000002">
    <property type="protein sequence ID" value="GGR12392.1"/>
    <property type="molecule type" value="Genomic_DNA"/>
</dbReference>
<dbReference type="InterPro" id="IPR003594">
    <property type="entry name" value="HATPase_dom"/>
</dbReference>
<dbReference type="AlphaFoldDB" id="A0AAV4KC98"/>
<dbReference type="InterPro" id="IPR036890">
    <property type="entry name" value="HATPase_C_sf"/>
</dbReference>
<dbReference type="CDD" id="cd16936">
    <property type="entry name" value="HATPase_RsbW-like"/>
    <property type="match status" value="1"/>
</dbReference>
<dbReference type="Proteomes" id="UP000642014">
    <property type="component" value="Unassembled WGS sequence"/>
</dbReference>
<sequence>MNGRHAHHVRLMASGTRRYELTEVPEVVGACRDLTRRALSEWFGPAGAPGQVAAEDALLLVSEVVTNAFTHGGVPYELRLDRTGGRLWVQVSDTSPVRPRPHGPHRPSRASGHGLYLLERLSAAWGCVPRDGGKAVWFEVEVPPVPVDPDHPWPEG</sequence>
<protein>
    <recommendedName>
        <fullName evidence="2">Histidine kinase/HSP90-like ATPase domain-containing protein</fullName>
    </recommendedName>
</protein>
<evidence type="ECO:0000313" key="3">
    <source>
        <dbReference type="EMBL" id="GGR12392.1"/>
    </source>
</evidence>